<dbReference type="RefSeq" id="XP_003149888.1">
    <property type="nucleotide sequence ID" value="XM_003149840.1"/>
</dbReference>
<protein>
    <submittedName>
        <fullName evidence="1 3">Uncharacterized protein</fullName>
    </submittedName>
</protein>
<organism evidence="2 3">
    <name type="scientific">Loa loa</name>
    <name type="common">Eye worm</name>
    <name type="synonym">Filaria loa</name>
    <dbReference type="NCBI Taxonomy" id="7209"/>
    <lineage>
        <taxon>Eukaryota</taxon>
        <taxon>Metazoa</taxon>
        <taxon>Ecdysozoa</taxon>
        <taxon>Nematoda</taxon>
        <taxon>Chromadorea</taxon>
        <taxon>Rhabditida</taxon>
        <taxon>Spirurina</taxon>
        <taxon>Spiruromorpha</taxon>
        <taxon>Filarioidea</taxon>
        <taxon>Onchocercidae</taxon>
        <taxon>Loa</taxon>
    </lineage>
</organism>
<dbReference type="CTD" id="9951823"/>
<dbReference type="OMA" id="ETYFTID"/>
<dbReference type="EMBL" id="JH713221">
    <property type="protein sequence ID" value="EFO14181.1"/>
    <property type="molecule type" value="Genomic_DNA"/>
</dbReference>
<dbReference type="WBParaSite" id="EN70_2677">
    <property type="protein sequence ID" value="EN70_2677"/>
    <property type="gene ID" value="EN70_2677"/>
</dbReference>
<dbReference type="Proteomes" id="UP000095285">
    <property type="component" value="Unassembled WGS sequence"/>
</dbReference>
<proteinExistence type="predicted"/>
<reference evidence="3" key="2">
    <citation type="submission" date="2016-11" db="UniProtKB">
        <authorList>
            <consortium name="WormBaseParasite"/>
        </authorList>
    </citation>
    <scope>IDENTIFICATION</scope>
</reference>
<dbReference type="KEGG" id="loa:LOAG_14344"/>
<evidence type="ECO:0000313" key="1">
    <source>
        <dbReference type="EMBL" id="EFO14181.1"/>
    </source>
</evidence>
<evidence type="ECO:0000313" key="2">
    <source>
        <dbReference type="Proteomes" id="UP000095285"/>
    </source>
</evidence>
<dbReference type="InParanoid" id="A0A1I7VHR8"/>
<dbReference type="GeneID" id="9951823"/>
<sequence>MSIRSDSPTSSENYGNTVRMSSLRCPIRPCTQEMLENYMSRVMQLMSGTNRIYTVFENYEIIEVILSLLMPLRLDNNQLE</sequence>
<dbReference type="OrthoDB" id="10362133at2759"/>
<dbReference type="AlphaFoldDB" id="A0A1I7VHR8"/>
<gene>
    <name evidence="1 3" type="ORF">LOAG_14344</name>
</gene>
<reference evidence="1 2" key="1">
    <citation type="submission" date="2012-04" db="EMBL/GenBank/DDBJ databases">
        <title>The Genome Sequence of Loa loa.</title>
        <authorList>
            <consortium name="The Broad Institute Genome Sequencing Platform"/>
            <consortium name="Broad Institute Genome Sequencing Center for Infectious Disease"/>
            <person name="Nutman T.B."/>
            <person name="Fink D.L."/>
            <person name="Russ C."/>
            <person name="Young S."/>
            <person name="Zeng Q."/>
            <person name="Gargeya S."/>
            <person name="Alvarado L."/>
            <person name="Berlin A."/>
            <person name="Chapman S.B."/>
            <person name="Chen Z."/>
            <person name="Freedman E."/>
            <person name="Gellesch M."/>
            <person name="Goldberg J."/>
            <person name="Griggs A."/>
            <person name="Gujja S."/>
            <person name="Heilman E.R."/>
            <person name="Heiman D."/>
            <person name="Howarth C."/>
            <person name="Mehta T."/>
            <person name="Neiman D."/>
            <person name="Pearson M."/>
            <person name="Roberts A."/>
            <person name="Saif S."/>
            <person name="Shea T."/>
            <person name="Shenoy N."/>
            <person name="Sisk P."/>
            <person name="Stolte C."/>
            <person name="Sykes S."/>
            <person name="White J."/>
            <person name="Yandava C."/>
            <person name="Haas B."/>
            <person name="Henn M.R."/>
            <person name="Nusbaum C."/>
            <person name="Birren B."/>
        </authorList>
    </citation>
    <scope>NUCLEOTIDE SEQUENCE [LARGE SCALE GENOMIC DNA]</scope>
</reference>
<name>A0A1I7VHR8_LOALO</name>
<keyword evidence="2" id="KW-1185">Reference proteome</keyword>
<accession>A0A1S0TIV3</accession>
<accession>A0A1I7VHR8</accession>
<evidence type="ECO:0000313" key="3">
    <source>
        <dbReference type="WBParaSite" id="EN70_2677"/>
    </source>
</evidence>